<evidence type="ECO:0000256" key="2">
    <source>
        <dbReference type="ARBA" id="ARBA00010280"/>
    </source>
</evidence>
<evidence type="ECO:0000313" key="14">
    <source>
        <dbReference type="EMBL" id="OGZ55842.1"/>
    </source>
</evidence>
<evidence type="ECO:0000259" key="12">
    <source>
        <dbReference type="Pfam" id="PF00586"/>
    </source>
</evidence>
<keyword evidence="5" id="KW-0436">Ligase</keyword>
<evidence type="ECO:0000256" key="8">
    <source>
        <dbReference type="ARBA" id="ARBA00031908"/>
    </source>
</evidence>
<comment type="pathway">
    <text evidence="1">Purine metabolism; IMP biosynthesis via de novo pathway; 5-amino-1-(5-phospho-D-ribosyl)imidazole from N(2)-formyl-N(1)-(5-phospho-D-ribosyl)glycinamide: step 2/2.</text>
</comment>
<dbReference type="GO" id="GO:0004641">
    <property type="term" value="F:phosphoribosylformylglycinamidine cyclo-ligase activity"/>
    <property type="evidence" value="ECO:0007669"/>
    <property type="project" value="UniProtKB-EC"/>
</dbReference>
<evidence type="ECO:0000256" key="6">
    <source>
        <dbReference type="ARBA" id="ARBA00022741"/>
    </source>
</evidence>
<dbReference type="Gene3D" id="3.90.650.10">
    <property type="entry name" value="PurM-like C-terminal domain"/>
    <property type="match status" value="1"/>
</dbReference>
<organism evidence="14 15">
    <name type="scientific">Candidatus Ryanbacteria bacterium RIFCSPLOWO2_02_FULL_47_14</name>
    <dbReference type="NCBI Taxonomy" id="1802129"/>
    <lineage>
        <taxon>Bacteria</taxon>
        <taxon>Candidatus Ryaniibacteriota</taxon>
    </lineage>
</organism>
<dbReference type="GO" id="GO:0005524">
    <property type="term" value="F:ATP binding"/>
    <property type="evidence" value="ECO:0007669"/>
    <property type="project" value="UniProtKB-KW"/>
</dbReference>
<evidence type="ECO:0000256" key="5">
    <source>
        <dbReference type="ARBA" id="ARBA00022598"/>
    </source>
</evidence>
<evidence type="ECO:0000313" key="15">
    <source>
        <dbReference type="Proteomes" id="UP000177954"/>
    </source>
</evidence>
<name>A0A1G2H057_9BACT</name>
<dbReference type="SUPFAM" id="SSF56042">
    <property type="entry name" value="PurM C-terminal domain-like"/>
    <property type="match status" value="1"/>
</dbReference>
<dbReference type="EMBL" id="MHNZ01000028">
    <property type="protein sequence ID" value="OGZ55842.1"/>
    <property type="molecule type" value="Genomic_DNA"/>
</dbReference>
<dbReference type="Pfam" id="PF00586">
    <property type="entry name" value="AIRS"/>
    <property type="match status" value="1"/>
</dbReference>
<keyword evidence="6" id="KW-0547">Nucleotide-binding</keyword>
<dbReference type="GO" id="GO:0006189">
    <property type="term" value="P:'de novo' IMP biosynthetic process"/>
    <property type="evidence" value="ECO:0007669"/>
    <property type="project" value="UniProtKB-UniPathway"/>
</dbReference>
<reference evidence="14 15" key="1">
    <citation type="journal article" date="2016" name="Nat. Commun.">
        <title>Thousands of microbial genomes shed light on interconnected biogeochemical processes in an aquifer system.</title>
        <authorList>
            <person name="Anantharaman K."/>
            <person name="Brown C.T."/>
            <person name="Hug L.A."/>
            <person name="Sharon I."/>
            <person name="Castelle C.J."/>
            <person name="Probst A.J."/>
            <person name="Thomas B.C."/>
            <person name="Singh A."/>
            <person name="Wilkins M.J."/>
            <person name="Karaoz U."/>
            <person name="Brodie E.L."/>
            <person name="Williams K.H."/>
            <person name="Hubbard S.S."/>
            <person name="Banfield J.F."/>
        </authorList>
    </citation>
    <scope>NUCLEOTIDE SEQUENCE [LARGE SCALE GENOMIC DNA]</scope>
</reference>
<dbReference type="GO" id="GO:0005829">
    <property type="term" value="C:cytosol"/>
    <property type="evidence" value="ECO:0007669"/>
    <property type="project" value="TreeGrafter"/>
</dbReference>
<sequence>MYNPTKPYKYQILKLIESTWHTPYVKVESGLYPIITKKFAYPEVQHTDGIGTKGLYHWKKRTFKNAVLDALAMNLNDLAMVGATPYALQNHIVLPRDDHGAILKIVVVLAAECKKRKIAMTGGETSIHSDTKGMDISITVSGLIKRKRKNQCNVGDVLIGLASSGVHSNGITKVREVFGKEYRKEFTEPTRIYLDEILSVLDTGKVNGMMHITGGAFTKLKDILVKTDAVISHQKILQPQKVFKDMHSRGLSNKTMYSTFNCGIGFVLSVPRVEVRKILAKLKNSAVIGEVVKGSGSVFITSAFDQKTVEM</sequence>
<evidence type="ECO:0000256" key="11">
    <source>
        <dbReference type="ARBA" id="ARBA00049057"/>
    </source>
</evidence>
<dbReference type="PANTHER" id="PTHR10520:SF12">
    <property type="entry name" value="TRIFUNCTIONAL PURINE BIOSYNTHETIC PROTEIN ADENOSINE-3"/>
    <property type="match status" value="1"/>
</dbReference>
<dbReference type="GO" id="GO:0046084">
    <property type="term" value="P:adenine biosynthetic process"/>
    <property type="evidence" value="ECO:0007669"/>
    <property type="project" value="TreeGrafter"/>
</dbReference>
<keyword evidence="7" id="KW-0067">ATP-binding</keyword>
<evidence type="ECO:0000256" key="7">
    <source>
        <dbReference type="ARBA" id="ARBA00022840"/>
    </source>
</evidence>
<evidence type="ECO:0000256" key="1">
    <source>
        <dbReference type="ARBA" id="ARBA00004686"/>
    </source>
</evidence>
<evidence type="ECO:0000259" key="13">
    <source>
        <dbReference type="Pfam" id="PF02769"/>
    </source>
</evidence>
<dbReference type="AlphaFoldDB" id="A0A1G2H057"/>
<dbReference type="InterPro" id="IPR004733">
    <property type="entry name" value="PurM_cligase"/>
</dbReference>
<dbReference type="InterPro" id="IPR016188">
    <property type="entry name" value="PurM-like_N"/>
</dbReference>
<dbReference type="STRING" id="1802129.A3J04_01470"/>
<gene>
    <name evidence="14" type="ORF">A3J04_01470</name>
</gene>
<dbReference type="PANTHER" id="PTHR10520">
    <property type="entry name" value="TRIFUNCTIONAL PURINE BIOSYNTHETIC PROTEIN ADENOSINE-3-RELATED"/>
    <property type="match status" value="1"/>
</dbReference>
<dbReference type="SUPFAM" id="SSF55326">
    <property type="entry name" value="PurM N-terminal domain-like"/>
    <property type="match status" value="1"/>
</dbReference>
<comment type="caution">
    <text evidence="14">The sequence shown here is derived from an EMBL/GenBank/DDBJ whole genome shotgun (WGS) entry which is preliminary data.</text>
</comment>
<accession>A0A1G2H057</accession>
<evidence type="ECO:0000256" key="9">
    <source>
        <dbReference type="ARBA" id="ARBA00032931"/>
    </source>
</evidence>
<evidence type="ECO:0000256" key="3">
    <source>
        <dbReference type="ARBA" id="ARBA00013047"/>
    </source>
</evidence>
<feature type="domain" description="PurM-like N-terminal" evidence="12">
    <location>
        <begin position="44"/>
        <end position="144"/>
    </location>
</feature>
<feature type="domain" description="PurM-like C-terminal" evidence="13">
    <location>
        <begin position="154"/>
        <end position="298"/>
    </location>
</feature>
<dbReference type="UniPathway" id="UPA00074">
    <property type="reaction ID" value="UER00129"/>
</dbReference>
<comment type="similarity">
    <text evidence="2">Belongs to the AIR synthase family.</text>
</comment>
<dbReference type="InterPro" id="IPR036676">
    <property type="entry name" value="PurM-like_C_sf"/>
</dbReference>
<evidence type="ECO:0000256" key="10">
    <source>
        <dbReference type="ARBA" id="ARBA00033093"/>
    </source>
</evidence>
<dbReference type="InterPro" id="IPR036921">
    <property type="entry name" value="PurM-like_N_sf"/>
</dbReference>
<dbReference type="Gene3D" id="3.30.1330.10">
    <property type="entry name" value="PurM-like, N-terminal domain"/>
    <property type="match status" value="1"/>
</dbReference>
<protein>
    <recommendedName>
        <fullName evidence="4">Phosphoribosylformylglycinamidine cyclo-ligase</fullName>
        <ecNumber evidence="3">6.3.3.1</ecNumber>
    </recommendedName>
    <alternativeName>
        <fullName evidence="9">AIR synthase</fullName>
    </alternativeName>
    <alternativeName>
        <fullName evidence="10">AIRS</fullName>
    </alternativeName>
    <alternativeName>
        <fullName evidence="8">Phosphoribosyl-aminoimidazole synthetase</fullName>
    </alternativeName>
</protein>
<comment type="catalytic activity">
    <reaction evidence="11">
        <text>2-formamido-N(1)-(5-O-phospho-beta-D-ribosyl)acetamidine + ATP = 5-amino-1-(5-phospho-beta-D-ribosyl)imidazole + ADP + phosphate + H(+)</text>
        <dbReference type="Rhea" id="RHEA:23032"/>
        <dbReference type="ChEBI" id="CHEBI:15378"/>
        <dbReference type="ChEBI" id="CHEBI:30616"/>
        <dbReference type="ChEBI" id="CHEBI:43474"/>
        <dbReference type="ChEBI" id="CHEBI:137981"/>
        <dbReference type="ChEBI" id="CHEBI:147287"/>
        <dbReference type="ChEBI" id="CHEBI:456216"/>
        <dbReference type="EC" id="6.3.3.1"/>
    </reaction>
</comment>
<dbReference type="Proteomes" id="UP000177954">
    <property type="component" value="Unassembled WGS sequence"/>
</dbReference>
<evidence type="ECO:0000256" key="4">
    <source>
        <dbReference type="ARBA" id="ARBA00020367"/>
    </source>
</evidence>
<dbReference type="GO" id="GO:0004637">
    <property type="term" value="F:phosphoribosylamine-glycine ligase activity"/>
    <property type="evidence" value="ECO:0007669"/>
    <property type="project" value="TreeGrafter"/>
</dbReference>
<dbReference type="InterPro" id="IPR010918">
    <property type="entry name" value="PurM-like_C_dom"/>
</dbReference>
<proteinExistence type="inferred from homology"/>
<dbReference type="Pfam" id="PF02769">
    <property type="entry name" value="AIRS_C"/>
    <property type="match status" value="1"/>
</dbReference>
<dbReference type="EC" id="6.3.3.1" evidence="3"/>